<keyword evidence="3" id="KW-0812">Transmembrane</keyword>
<proteinExistence type="inferred from homology"/>
<evidence type="ECO:0000313" key="5">
    <source>
        <dbReference type="EMBL" id="MDA3768165.1"/>
    </source>
</evidence>
<evidence type="ECO:0000256" key="3">
    <source>
        <dbReference type="SAM" id="Phobius"/>
    </source>
</evidence>
<evidence type="ECO:0000313" key="6">
    <source>
        <dbReference type="Proteomes" id="UP001210502"/>
    </source>
</evidence>
<feature type="transmembrane region" description="Helical" evidence="3">
    <location>
        <begin position="21"/>
        <end position="40"/>
    </location>
</feature>
<name>A0AAW5YX46_9LACO</name>
<sequence>MESKKKRRARQKANREISTMLGLITAGMFSVLAIGAGKYMKQIDVTARENNRQSVVIKKKQSVLFFYRDDCGDCQKIFEQVYNLSQKNPGKVQFINTNNKKNHEKYLTKYSVKYVPTFIALDENGEEVSRYTGTDSKKIDEQLKKAGAKN</sequence>
<dbReference type="AlphaFoldDB" id="A0AAW5YX46"/>
<comment type="caution">
    <text evidence="5">The sequence shown here is derived from an EMBL/GenBank/DDBJ whole genome shotgun (WGS) entry which is preliminary data.</text>
</comment>
<accession>A0AAW5YX46</accession>
<dbReference type="InterPro" id="IPR036249">
    <property type="entry name" value="Thioredoxin-like_sf"/>
</dbReference>
<feature type="domain" description="Thioredoxin" evidence="4">
    <location>
        <begin position="20"/>
        <end position="148"/>
    </location>
</feature>
<dbReference type="PANTHER" id="PTHR45663">
    <property type="entry name" value="GEO12009P1"/>
    <property type="match status" value="1"/>
</dbReference>
<evidence type="ECO:0000256" key="2">
    <source>
        <dbReference type="ARBA" id="ARBA00023284"/>
    </source>
</evidence>
<keyword evidence="3" id="KW-0472">Membrane</keyword>
<dbReference type="Proteomes" id="UP001210502">
    <property type="component" value="Unassembled WGS sequence"/>
</dbReference>
<evidence type="ECO:0000256" key="1">
    <source>
        <dbReference type="ARBA" id="ARBA00008987"/>
    </source>
</evidence>
<keyword evidence="3" id="KW-1133">Transmembrane helix</keyword>
<dbReference type="PROSITE" id="PS51352">
    <property type="entry name" value="THIOREDOXIN_2"/>
    <property type="match status" value="1"/>
</dbReference>
<dbReference type="GO" id="GO:0015035">
    <property type="term" value="F:protein-disulfide reductase activity"/>
    <property type="evidence" value="ECO:0007669"/>
    <property type="project" value="TreeGrafter"/>
</dbReference>
<dbReference type="Gene3D" id="3.40.30.10">
    <property type="entry name" value="Glutaredoxin"/>
    <property type="match status" value="1"/>
</dbReference>
<evidence type="ECO:0000259" key="4">
    <source>
        <dbReference type="PROSITE" id="PS51352"/>
    </source>
</evidence>
<dbReference type="RefSeq" id="WP_271024669.1">
    <property type="nucleotide sequence ID" value="NZ_JAQIEY010000019.1"/>
</dbReference>
<organism evidence="5 6">
    <name type="scientific">Lactobacillus delbrueckii</name>
    <dbReference type="NCBI Taxonomy" id="1584"/>
    <lineage>
        <taxon>Bacteria</taxon>
        <taxon>Bacillati</taxon>
        <taxon>Bacillota</taxon>
        <taxon>Bacilli</taxon>
        <taxon>Lactobacillales</taxon>
        <taxon>Lactobacillaceae</taxon>
        <taxon>Lactobacillus</taxon>
    </lineage>
</organism>
<protein>
    <submittedName>
        <fullName evidence="5">Thioredoxin family protein</fullName>
    </submittedName>
</protein>
<dbReference type="SUPFAM" id="SSF52833">
    <property type="entry name" value="Thioredoxin-like"/>
    <property type="match status" value="1"/>
</dbReference>
<dbReference type="EMBL" id="JAQIEY010000019">
    <property type="protein sequence ID" value="MDA3768165.1"/>
    <property type="molecule type" value="Genomic_DNA"/>
</dbReference>
<dbReference type="GO" id="GO:0005737">
    <property type="term" value="C:cytoplasm"/>
    <property type="evidence" value="ECO:0007669"/>
    <property type="project" value="TreeGrafter"/>
</dbReference>
<dbReference type="PANTHER" id="PTHR45663:SF11">
    <property type="entry name" value="GEO12009P1"/>
    <property type="match status" value="1"/>
</dbReference>
<gene>
    <name evidence="5" type="ORF">PF586_06800</name>
</gene>
<keyword evidence="2" id="KW-0676">Redox-active center</keyword>
<dbReference type="Pfam" id="PF00085">
    <property type="entry name" value="Thioredoxin"/>
    <property type="match status" value="1"/>
</dbReference>
<dbReference type="InterPro" id="IPR013766">
    <property type="entry name" value="Thioredoxin_domain"/>
</dbReference>
<comment type="similarity">
    <text evidence="1">Belongs to the thioredoxin family.</text>
</comment>
<reference evidence="5" key="1">
    <citation type="submission" date="2023-01" db="EMBL/GenBank/DDBJ databases">
        <title>Sequencing of the bacterial strains from artisanal fermented milk Matsoni.</title>
        <authorList>
            <person name="Rozman V."/>
            <person name="Accetto T."/>
            <person name="Bogovic Matijasic B."/>
        </authorList>
    </citation>
    <scope>NUCLEOTIDE SEQUENCE</scope>
    <source>
        <strain evidence="5">Lbl333</strain>
    </source>
</reference>
<dbReference type="CDD" id="cd02947">
    <property type="entry name" value="TRX_family"/>
    <property type="match status" value="1"/>
</dbReference>